<dbReference type="PANTHER" id="PTHR42693:SF33">
    <property type="entry name" value="ARYLSULFATASE"/>
    <property type="match status" value="1"/>
</dbReference>
<comment type="caution">
    <text evidence="5">The sequence shown here is derived from an EMBL/GenBank/DDBJ whole genome shotgun (WGS) entry which is preliminary data.</text>
</comment>
<sequence>MKLFKTVLFLFLFAPTILSQQQSPNILLIIADDLGIDSTPGFGISNDLPVTPTLDSFRKKGVTFTNTWATPQCSPTRAAIMSGKYGIKTGVMRPPLILDPSHTSLFTKIKTQSSTDYSMAVIGKWHIGGNSSSNFNHPANSGIPYYEGVFTAQVSDYYNWTKLNTEQEEEQVSEYITTHLTNKAISWVSNQTKPWFLWLSHVSPHVPFQKPPAGTYTTQPTNNRNTYLSMIENLDYEINRLVNSMDEKTLENTVIIFIGDNGTPGRANNYWPNGHAKSSLYEGGIRVPMIITGKSVERINEVETSLVHATDLHATILELAGVKLLGGTENSLSLKPALSSQNQIKRKILYSDYESGGIEYWTTRNATYKLIEDENGNEEFYNIIDDIKEEHNLIDNLTSEQETIKAMLKQEAQTIRTDWSCNDGIKNGNENTIDDCNNTCGDIDVLSYNNIKCCGTPLNPSIYYEFIEDEKRVVYSNNYPNHNFCFVADRTPEPYYRLYKIDLKPKLSGITTSLTRANGRPLNFFGISLNGVYMMPAPATPFIFEDKNTGRYNWDWVFEPTTNIGEGREFVGLDCASAHVNPNSGYHYHGNMFEYVEQLQTGISTRKTAPEKLLQVGWAADGFPIMYRFGPDKDGNVKEMSPSFQLKSGLRPGDGISAPCGSYSGKYTNDFEYIAGKGDLDECNGIEASITLTTTQGKEVFEYYYVVTKDFPQISRCMKGNFNDSFVSSKGPLNDEDKDADGFVSAYDCDDNNANINPFATDNPETTVDESCGATLSAPKLGLEELGYFINSNPNTKESFSVISTNLQKYEVGLFSLTGKLIDNKSGRGVLKFNNIKSSSVYLIRVVEKGKLIGTKKVIIK</sequence>
<dbReference type="Pfam" id="PF14240">
    <property type="entry name" value="YHYH"/>
    <property type="match status" value="1"/>
</dbReference>
<evidence type="ECO:0000256" key="2">
    <source>
        <dbReference type="SAM" id="SignalP"/>
    </source>
</evidence>
<evidence type="ECO:0000313" key="6">
    <source>
        <dbReference type="Proteomes" id="UP000245670"/>
    </source>
</evidence>
<dbReference type="PANTHER" id="PTHR42693">
    <property type="entry name" value="ARYLSULFATASE FAMILY MEMBER"/>
    <property type="match status" value="1"/>
</dbReference>
<feature type="domain" description="YHYH" evidence="4">
    <location>
        <begin position="499"/>
        <end position="720"/>
    </location>
</feature>
<dbReference type="Pfam" id="PF00884">
    <property type="entry name" value="Sulfatase"/>
    <property type="match status" value="1"/>
</dbReference>
<dbReference type="InterPro" id="IPR025924">
    <property type="entry name" value="YHYH_dom"/>
</dbReference>
<organism evidence="5 6">
    <name type="scientific">Polaribacter aquimarinus</name>
    <dbReference type="NCBI Taxonomy" id="2100726"/>
    <lineage>
        <taxon>Bacteria</taxon>
        <taxon>Pseudomonadati</taxon>
        <taxon>Bacteroidota</taxon>
        <taxon>Flavobacteriia</taxon>
        <taxon>Flavobacteriales</taxon>
        <taxon>Flavobacteriaceae</taxon>
    </lineage>
</organism>
<dbReference type="InterPro" id="IPR000917">
    <property type="entry name" value="Sulfatase_N"/>
</dbReference>
<keyword evidence="6" id="KW-1185">Reference proteome</keyword>
<reference evidence="5 6" key="1">
    <citation type="submission" date="2018-05" db="EMBL/GenBank/DDBJ databases">
        <title>Polaribacter aquimarinus sp. nov., isolated from sediment in a sediment of sea.</title>
        <authorList>
            <person name="Lu D."/>
        </authorList>
    </citation>
    <scope>NUCLEOTIDE SEQUENCE [LARGE SCALE GENOMIC DNA]</scope>
    <source>
        <strain evidence="5 6">ZY113</strain>
    </source>
</reference>
<comment type="similarity">
    <text evidence="1">Belongs to the sulfatase family.</text>
</comment>
<feature type="chain" id="PRO_5015762343" evidence="2">
    <location>
        <begin position="21"/>
        <end position="861"/>
    </location>
</feature>
<accession>A0A2U2JD76</accession>
<name>A0A2U2JD76_9FLAO</name>
<dbReference type="Proteomes" id="UP000245670">
    <property type="component" value="Unassembled WGS sequence"/>
</dbReference>
<dbReference type="GO" id="GO:0004065">
    <property type="term" value="F:arylsulfatase activity"/>
    <property type="evidence" value="ECO:0007669"/>
    <property type="project" value="TreeGrafter"/>
</dbReference>
<evidence type="ECO:0000256" key="1">
    <source>
        <dbReference type="ARBA" id="ARBA00008779"/>
    </source>
</evidence>
<dbReference type="OrthoDB" id="975025at2"/>
<dbReference type="Gene3D" id="3.40.720.10">
    <property type="entry name" value="Alkaline Phosphatase, subunit A"/>
    <property type="match status" value="2"/>
</dbReference>
<evidence type="ECO:0000259" key="4">
    <source>
        <dbReference type="Pfam" id="PF14240"/>
    </source>
</evidence>
<keyword evidence="2" id="KW-0732">Signal</keyword>
<feature type="signal peptide" evidence="2">
    <location>
        <begin position="1"/>
        <end position="20"/>
    </location>
</feature>
<evidence type="ECO:0000313" key="5">
    <source>
        <dbReference type="EMBL" id="PWG06262.1"/>
    </source>
</evidence>
<dbReference type="SUPFAM" id="SSF53649">
    <property type="entry name" value="Alkaline phosphatase-like"/>
    <property type="match status" value="1"/>
</dbReference>
<dbReference type="InterPro" id="IPR050738">
    <property type="entry name" value="Sulfatase"/>
</dbReference>
<evidence type="ECO:0000259" key="3">
    <source>
        <dbReference type="Pfam" id="PF00884"/>
    </source>
</evidence>
<proteinExistence type="inferred from homology"/>
<dbReference type="AlphaFoldDB" id="A0A2U2JD76"/>
<gene>
    <name evidence="5" type="ORF">DIS07_00060</name>
</gene>
<dbReference type="InterPro" id="IPR017850">
    <property type="entry name" value="Alkaline_phosphatase_core_sf"/>
</dbReference>
<feature type="domain" description="Sulfatase N-terminal" evidence="3">
    <location>
        <begin position="24"/>
        <end position="322"/>
    </location>
</feature>
<protein>
    <submittedName>
        <fullName evidence="5">Uncharacterized protein</fullName>
    </submittedName>
</protein>
<dbReference type="RefSeq" id="WP_109403178.1">
    <property type="nucleotide sequence ID" value="NZ_QFFG01000001.1"/>
</dbReference>
<dbReference type="EMBL" id="QFFG01000001">
    <property type="protein sequence ID" value="PWG06262.1"/>
    <property type="molecule type" value="Genomic_DNA"/>
</dbReference>